<accession>B8BT62</accession>
<dbReference type="STRING" id="35128.B8BT62"/>
<evidence type="ECO:0000256" key="5">
    <source>
        <dbReference type="SAM" id="MobiDB-lite"/>
    </source>
</evidence>
<feature type="domain" description="TNase-like" evidence="6">
    <location>
        <begin position="537"/>
        <end position="681"/>
    </location>
</feature>
<dbReference type="Gene3D" id="2.40.50.90">
    <property type="match status" value="5"/>
</dbReference>
<sequence>MSNIPMSTPPPVLPNRGTAKVKSVLSGDTVVLLGRAGEGKKAPEVTFTFERVTAPRMASKANNNVDDPGAFSSREWLRNMCVGKTVTFETRKQGATAGDRVYGLLFMPNPTNKSSEWNLSVESVRRGFCTPKILGGDADDANDDGDTVEDYEKALQSAYKEAVSVRSGVHADKPLVRKIMNAGEEFEAMTLVEKAKRLCTNGSVNCVIEYVFDGSRYRCIVTDPELESVGLLYGSFTLLLAGVSCPRVGNPRLNPPTPSEPFAVEARNFVELRLLQRELKITLHGTDKSGVCLVGTVHHPRGSIGAEVLKNGLGRISDWTIRMMSPGDVPPLRIAENAAKRANIGVFESYAPPTLTGASEFVGTVVEVLTGDTLLILPNGETYDDESKLKKISLASIRAPRAGNERTGKPDEPYATECKDRLRVLTVGKPVKVNIHYEKEIPMGANQTEKRQFGTVSVGKREDVGEVLIAESLATTQRHRDDDEKSIRYDDLVAAESIAKAAKKGIHSEAEYKKKTVNDLSDPKKAKTYASTLERAGMTKAIVDYCFNGSRFKLFVPSENCYIVFALSNIRCPQPSPNQGALSRGQAKAAEPFGDNSKRHSRLNVLQRSVEIYCNGVTNGGVMTGDLFVGSGAQRRDFGIELVASGLATVDQRKIDYGEAPKALVDTQTAAQSNKLGIWSVKQVTKNEPKTKSYDKAEERAVDIQISEISNGNSFFFRVVGDESAKVIDDSMKIFTETNGTAAAPCEVKPGKVVAALFNDGSSNSWYRAKILEKTANGKAKVLFVDHGNVATVSPATHLRPLDMSLATESIPAVAKEAQLALIKVRPLDEDDGLDAARMFQGAAWGKDLKARLHGETDGKVVVTLYEGDVDAPSINENLTAAGLARIGKKYEMYDLLDRMGNSDSLGKLVKDLQAAQESARTSRKGMWIYGEIPEEDEE</sequence>
<dbReference type="InterPro" id="IPR035437">
    <property type="entry name" value="SNase_OB-fold_sf"/>
</dbReference>
<dbReference type="PIRSF" id="PIRSF017179">
    <property type="entry name" value="RISC-Tudor-SN"/>
    <property type="match status" value="1"/>
</dbReference>
<dbReference type="GO" id="GO:0005829">
    <property type="term" value="C:cytosol"/>
    <property type="evidence" value="ECO:0000318"/>
    <property type="project" value="GO_Central"/>
</dbReference>
<dbReference type="AlphaFoldDB" id="B8BT62"/>
<dbReference type="PANTHER" id="PTHR12302:SF2">
    <property type="entry name" value="STAPHYLOCOCCAL NUCLEASE DOMAIN-CONTAINING PROTEIN 1"/>
    <property type="match status" value="1"/>
</dbReference>
<dbReference type="Proteomes" id="UP000001449">
    <property type="component" value="Chromosome 1"/>
</dbReference>
<dbReference type="HOGENOM" id="CLU_005966_2_0_1"/>
<evidence type="ECO:0000313" key="8">
    <source>
        <dbReference type="Proteomes" id="UP000001449"/>
    </source>
</evidence>
<dbReference type="GO" id="GO:0005634">
    <property type="term" value="C:nucleus"/>
    <property type="evidence" value="ECO:0000318"/>
    <property type="project" value="GO_Central"/>
</dbReference>
<reference evidence="7 8" key="2">
    <citation type="journal article" date="2008" name="Nature">
        <title>The Phaeodactylum genome reveals the evolutionary history of diatom genomes.</title>
        <authorList>
            <person name="Bowler C."/>
            <person name="Allen A.E."/>
            <person name="Badger J.H."/>
            <person name="Grimwood J."/>
            <person name="Jabbari K."/>
            <person name="Kuo A."/>
            <person name="Maheswari U."/>
            <person name="Martens C."/>
            <person name="Maumus F."/>
            <person name="Otillar R.P."/>
            <person name="Rayko E."/>
            <person name="Salamov A."/>
            <person name="Vandepoele K."/>
            <person name="Beszteri B."/>
            <person name="Gruber A."/>
            <person name="Heijde M."/>
            <person name="Katinka M."/>
            <person name="Mock T."/>
            <person name="Valentin K."/>
            <person name="Verret F."/>
            <person name="Berges J.A."/>
            <person name="Brownlee C."/>
            <person name="Cadoret J.P."/>
            <person name="Chiovitti A."/>
            <person name="Choi C.J."/>
            <person name="Coesel S."/>
            <person name="De Martino A."/>
            <person name="Detter J.C."/>
            <person name="Durkin C."/>
            <person name="Falciatore A."/>
            <person name="Fournet J."/>
            <person name="Haruta M."/>
            <person name="Huysman M.J."/>
            <person name="Jenkins B.D."/>
            <person name="Jiroutova K."/>
            <person name="Jorgensen R.E."/>
            <person name="Joubert Y."/>
            <person name="Kaplan A."/>
            <person name="Kroger N."/>
            <person name="Kroth P.G."/>
            <person name="La Roche J."/>
            <person name="Lindquist E."/>
            <person name="Lommer M."/>
            <person name="Martin-Jezequel V."/>
            <person name="Lopez P.J."/>
            <person name="Lucas S."/>
            <person name="Mangogna M."/>
            <person name="McGinnis K."/>
            <person name="Medlin L.K."/>
            <person name="Montsant A."/>
            <person name="Oudot-Le Secq M.P."/>
            <person name="Napoli C."/>
            <person name="Obornik M."/>
            <person name="Parker M.S."/>
            <person name="Petit J.L."/>
            <person name="Porcel B.M."/>
            <person name="Poulsen N."/>
            <person name="Robison M."/>
            <person name="Rychlewski L."/>
            <person name="Rynearson T.A."/>
            <person name="Schmutz J."/>
            <person name="Shapiro H."/>
            <person name="Siaut M."/>
            <person name="Stanley M."/>
            <person name="Sussman M.R."/>
            <person name="Taylor A.R."/>
            <person name="Vardi A."/>
            <person name="von Dassow P."/>
            <person name="Vyverman W."/>
            <person name="Willis A."/>
            <person name="Wyrwicz L.S."/>
            <person name="Rokhsar D.S."/>
            <person name="Weissenbach J."/>
            <person name="Armbrust E.V."/>
            <person name="Green B.R."/>
            <person name="Van de Peer Y."/>
            <person name="Grigoriev I.V."/>
        </authorList>
    </citation>
    <scope>NUCLEOTIDE SEQUENCE [LARGE SCALE GENOMIC DNA]</scope>
    <source>
        <strain evidence="7 8">CCMP1335</strain>
    </source>
</reference>
<dbReference type="Gene3D" id="2.30.30.140">
    <property type="match status" value="1"/>
</dbReference>
<dbReference type="GO" id="GO:0004518">
    <property type="term" value="F:nuclease activity"/>
    <property type="evidence" value="ECO:0000318"/>
    <property type="project" value="GO_Central"/>
</dbReference>
<dbReference type="InterPro" id="IPR016685">
    <property type="entry name" value="Silence_cplx_Nase-comp_TudorSN"/>
</dbReference>
<dbReference type="SMART" id="SM00318">
    <property type="entry name" value="SNc"/>
    <property type="match status" value="4"/>
</dbReference>
<feature type="region of interest" description="Disordered" evidence="5">
    <location>
        <begin position="576"/>
        <end position="596"/>
    </location>
</feature>
<reference evidence="7 8" key="1">
    <citation type="journal article" date="2004" name="Science">
        <title>The genome of the diatom Thalassiosira pseudonana: ecology, evolution, and metabolism.</title>
        <authorList>
            <person name="Armbrust E.V."/>
            <person name="Berges J.A."/>
            <person name="Bowler C."/>
            <person name="Green B.R."/>
            <person name="Martinez D."/>
            <person name="Putnam N.H."/>
            <person name="Zhou S."/>
            <person name="Allen A.E."/>
            <person name="Apt K.E."/>
            <person name="Bechner M."/>
            <person name="Brzezinski M.A."/>
            <person name="Chaal B.K."/>
            <person name="Chiovitti A."/>
            <person name="Davis A.K."/>
            <person name="Demarest M.S."/>
            <person name="Detter J.C."/>
            <person name="Glavina T."/>
            <person name="Goodstein D."/>
            <person name="Hadi M.Z."/>
            <person name="Hellsten U."/>
            <person name="Hildebrand M."/>
            <person name="Jenkins B.D."/>
            <person name="Jurka J."/>
            <person name="Kapitonov V.V."/>
            <person name="Kroger N."/>
            <person name="Lau W.W."/>
            <person name="Lane T.W."/>
            <person name="Larimer F.W."/>
            <person name="Lippmeier J.C."/>
            <person name="Lucas S."/>
            <person name="Medina M."/>
            <person name="Montsant A."/>
            <person name="Obornik M."/>
            <person name="Parker M.S."/>
            <person name="Palenik B."/>
            <person name="Pazour G.J."/>
            <person name="Richardson P.M."/>
            <person name="Rynearson T.A."/>
            <person name="Saito M.A."/>
            <person name="Schwartz D.C."/>
            <person name="Thamatrakoln K."/>
            <person name="Valentin K."/>
            <person name="Vardi A."/>
            <person name="Wilkerson F.P."/>
            <person name="Rokhsar D.S."/>
        </authorList>
    </citation>
    <scope>NUCLEOTIDE SEQUENCE [LARGE SCALE GENOMIC DNA]</scope>
    <source>
        <strain evidence="7 8">CCMP1335</strain>
    </source>
</reference>
<dbReference type="GO" id="GO:0006402">
    <property type="term" value="P:mRNA catabolic process"/>
    <property type="evidence" value="ECO:0000318"/>
    <property type="project" value="GO_Central"/>
</dbReference>
<keyword evidence="8" id="KW-1185">Reference proteome</keyword>
<dbReference type="SMART" id="SM00333">
    <property type="entry name" value="TUDOR"/>
    <property type="match status" value="1"/>
</dbReference>
<evidence type="ECO:0000259" key="6">
    <source>
        <dbReference type="PROSITE" id="PS50830"/>
    </source>
</evidence>
<dbReference type="eggNOG" id="KOG2039">
    <property type="taxonomic scope" value="Eukaryota"/>
</dbReference>
<comment type="subcellular location">
    <subcellularLocation>
        <location evidence="1 4">Cytoplasm</location>
    </subcellularLocation>
</comment>
<proteinExistence type="predicted"/>
<keyword evidence="2 4" id="KW-0963">Cytoplasm</keyword>
<keyword evidence="3" id="KW-0677">Repeat</keyword>
<dbReference type="PANTHER" id="PTHR12302">
    <property type="entry name" value="EBNA2 BINDING PROTEIN P100"/>
    <property type="match status" value="1"/>
</dbReference>
<dbReference type="SUPFAM" id="SSF50199">
    <property type="entry name" value="Staphylococcal nuclease"/>
    <property type="match status" value="5"/>
</dbReference>
<gene>
    <name evidence="7" type="ORF">THAPSDRAFT_20637</name>
</gene>
<organism evidence="7 8">
    <name type="scientific">Thalassiosira pseudonana</name>
    <name type="common">Marine diatom</name>
    <name type="synonym">Cyclotella nana</name>
    <dbReference type="NCBI Taxonomy" id="35128"/>
    <lineage>
        <taxon>Eukaryota</taxon>
        <taxon>Sar</taxon>
        <taxon>Stramenopiles</taxon>
        <taxon>Ochrophyta</taxon>
        <taxon>Bacillariophyta</taxon>
        <taxon>Coscinodiscophyceae</taxon>
        <taxon>Thalassiosirophycidae</taxon>
        <taxon>Thalassiosirales</taxon>
        <taxon>Thalassiosiraceae</taxon>
        <taxon>Thalassiosira</taxon>
    </lineage>
</organism>
<dbReference type="GO" id="GO:0031332">
    <property type="term" value="C:RNAi effector complex"/>
    <property type="evidence" value="ECO:0007669"/>
    <property type="project" value="InterPro"/>
</dbReference>
<dbReference type="KEGG" id="tps:THAPSDRAFT_20637"/>
<dbReference type="GO" id="GO:0003723">
    <property type="term" value="F:RNA binding"/>
    <property type="evidence" value="ECO:0000318"/>
    <property type="project" value="GO_Central"/>
</dbReference>
<evidence type="ECO:0000256" key="1">
    <source>
        <dbReference type="ARBA" id="ARBA00004496"/>
    </source>
</evidence>
<dbReference type="GO" id="GO:0031047">
    <property type="term" value="P:regulatory ncRNA-mediated gene silencing"/>
    <property type="evidence" value="ECO:0007669"/>
    <property type="project" value="UniProtKB-UniRule"/>
</dbReference>
<name>B8BT62_THAPS</name>
<dbReference type="SUPFAM" id="SSF63748">
    <property type="entry name" value="Tudor/PWWP/MBT"/>
    <property type="match status" value="1"/>
</dbReference>
<dbReference type="GeneID" id="7449144"/>
<dbReference type="Pfam" id="PF00567">
    <property type="entry name" value="TUDOR"/>
    <property type="match status" value="1"/>
</dbReference>
<evidence type="ECO:0000256" key="3">
    <source>
        <dbReference type="ARBA" id="ARBA00022737"/>
    </source>
</evidence>
<protein>
    <recommendedName>
        <fullName evidence="6">TNase-like domain-containing protein</fullName>
    </recommendedName>
</protein>
<dbReference type="Pfam" id="PF00565">
    <property type="entry name" value="SNase"/>
    <property type="match status" value="3"/>
</dbReference>
<dbReference type="InterPro" id="IPR002999">
    <property type="entry name" value="Tudor"/>
</dbReference>
<evidence type="ECO:0000256" key="2">
    <source>
        <dbReference type="ARBA" id="ARBA00022490"/>
    </source>
</evidence>
<dbReference type="EMBL" id="CM000638">
    <property type="protein sequence ID" value="EED96246.1"/>
    <property type="molecule type" value="Genomic_DNA"/>
</dbReference>
<dbReference type="InParanoid" id="B8BT62"/>
<dbReference type="FunFam" id="2.40.50.90:FF:000010">
    <property type="entry name" value="Ribonuclease"/>
    <property type="match status" value="1"/>
</dbReference>
<dbReference type="PROSITE" id="PS50830">
    <property type="entry name" value="TNASE_3"/>
    <property type="match status" value="3"/>
</dbReference>
<dbReference type="RefSeq" id="XP_002286605.1">
    <property type="nucleotide sequence ID" value="XM_002286569.1"/>
</dbReference>
<evidence type="ECO:0000313" key="7">
    <source>
        <dbReference type="EMBL" id="EED96246.1"/>
    </source>
</evidence>
<dbReference type="InterPro" id="IPR016071">
    <property type="entry name" value="Staphylococal_nuclease_OB-fold"/>
</dbReference>
<feature type="domain" description="TNase-like" evidence="6">
    <location>
        <begin position="359"/>
        <end position="509"/>
    </location>
</feature>
<dbReference type="FunCoup" id="B8BT62">
    <property type="interactions" value="545"/>
</dbReference>
<dbReference type="PaxDb" id="35128-Thaps20637"/>
<feature type="domain" description="TNase-like" evidence="6">
    <location>
        <begin position="202"/>
        <end position="349"/>
    </location>
</feature>
<dbReference type="FunFam" id="2.40.50.90:FF:000091">
    <property type="entry name" value="Uncharacterized protein"/>
    <property type="match status" value="1"/>
</dbReference>
<evidence type="ECO:0000256" key="4">
    <source>
        <dbReference type="PIRNR" id="PIRNR017179"/>
    </source>
</evidence>
<dbReference type="OMA" id="ARCADHH"/>